<evidence type="ECO:0000313" key="4">
    <source>
        <dbReference type="Proteomes" id="UP000008366"/>
    </source>
</evidence>
<dbReference type="PANTHER" id="PTHR43798:SF31">
    <property type="entry name" value="AB HYDROLASE SUPERFAMILY PROTEIN YCLE"/>
    <property type="match status" value="1"/>
</dbReference>
<dbReference type="Pfam" id="PF12697">
    <property type="entry name" value="Abhydrolase_6"/>
    <property type="match status" value="1"/>
</dbReference>
<dbReference type="GO" id="GO:0016787">
    <property type="term" value="F:hydrolase activity"/>
    <property type="evidence" value="ECO:0007669"/>
    <property type="project" value="UniProtKB-KW"/>
</dbReference>
<dbReference type="InterPro" id="IPR050266">
    <property type="entry name" value="AB_hydrolase_sf"/>
</dbReference>
<dbReference type="InterPro" id="IPR000073">
    <property type="entry name" value="AB_hydrolase_1"/>
</dbReference>
<keyword evidence="1 3" id="KW-0378">Hydrolase</keyword>
<dbReference type="Proteomes" id="UP000008366">
    <property type="component" value="Unassembled WGS sequence"/>
</dbReference>
<feature type="domain" description="AB hydrolase-1" evidence="2">
    <location>
        <begin position="25"/>
        <end position="215"/>
    </location>
</feature>
<dbReference type="InterPro" id="IPR029058">
    <property type="entry name" value="AB_hydrolase_fold"/>
</dbReference>
<organism evidence="3 4">
    <name type="scientific">Kineosphaera limosa NBRC 100340</name>
    <dbReference type="NCBI Taxonomy" id="1184609"/>
    <lineage>
        <taxon>Bacteria</taxon>
        <taxon>Bacillati</taxon>
        <taxon>Actinomycetota</taxon>
        <taxon>Actinomycetes</taxon>
        <taxon>Micrococcales</taxon>
        <taxon>Dermatophilaceae</taxon>
        <taxon>Kineosphaera</taxon>
    </lineage>
</organism>
<comment type="caution">
    <text evidence="3">The sequence shown here is derived from an EMBL/GenBank/DDBJ whole genome shotgun (WGS) entry which is preliminary data.</text>
</comment>
<keyword evidence="4" id="KW-1185">Reference proteome</keyword>
<dbReference type="RefSeq" id="WP_006593198.1">
    <property type="nucleotide sequence ID" value="NZ_BAHD01000044.1"/>
</dbReference>
<proteinExistence type="predicted"/>
<dbReference type="SUPFAM" id="SSF53474">
    <property type="entry name" value="alpha/beta-Hydrolases"/>
    <property type="match status" value="1"/>
</dbReference>
<evidence type="ECO:0000259" key="2">
    <source>
        <dbReference type="Pfam" id="PF12697"/>
    </source>
</evidence>
<sequence length="233" mass="24906">MPTDDSPWPQTPDLPGHEPARHVTFLHGLGGSPLSWEEQVSKLPRDLPAVAPWLKGMRPGGNDEFTLAGAVGDVLLSRQLDGVSTGALVGHSLGAMVALQCALDDPDSVSHLVLVAGQARPPKAVMQLQRVALKFVSKRRLAAQGVSKENLMEALRDGSQFDAQGSLDQIRCPTLVVYGSRDRPNQPAAKHMAAAIPRARLEIVEGAGHDVMRDATPTFNALLYDFLGHPLPG</sequence>
<dbReference type="eggNOG" id="COG0596">
    <property type="taxonomic scope" value="Bacteria"/>
</dbReference>
<dbReference type="AlphaFoldDB" id="K6WS41"/>
<dbReference type="STRING" id="1184609.KILIM_044_00550"/>
<name>K6WS41_9MICO</name>
<dbReference type="Gene3D" id="3.40.50.1820">
    <property type="entry name" value="alpha/beta hydrolase"/>
    <property type="match status" value="1"/>
</dbReference>
<evidence type="ECO:0000313" key="3">
    <source>
        <dbReference type="EMBL" id="GAB96666.1"/>
    </source>
</evidence>
<reference evidence="3 4" key="1">
    <citation type="submission" date="2012-08" db="EMBL/GenBank/DDBJ databases">
        <title>Whole genome shotgun sequence of Kineosphaera limosa NBRC 100340.</title>
        <authorList>
            <person name="Yoshida I."/>
            <person name="Isaki S."/>
            <person name="Hosoyama A."/>
            <person name="Tsuchikane K."/>
            <person name="Katsumata H."/>
            <person name="Ando Y."/>
            <person name="Ohji S."/>
            <person name="Hamada M."/>
            <person name="Tamura T."/>
            <person name="Yamazoe A."/>
            <person name="Yamazaki S."/>
            <person name="Fujita N."/>
        </authorList>
    </citation>
    <scope>NUCLEOTIDE SEQUENCE [LARGE SCALE GENOMIC DNA]</scope>
    <source>
        <strain evidence="3 4">NBRC 100340</strain>
    </source>
</reference>
<protein>
    <submittedName>
        <fullName evidence="3">Putative hydrolase</fullName>
    </submittedName>
</protein>
<dbReference type="OrthoDB" id="7958481at2"/>
<dbReference type="GO" id="GO:0016020">
    <property type="term" value="C:membrane"/>
    <property type="evidence" value="ECO:0007669"/>
    <property type="project" value="TreeGrafter"/>
</dbReference>
<evidence type="ECO:0000256" key="1">
    <source>
        <dbReference type="ARBA" id="ARBA00022801"/>
    </source>
</evidence>
<dbReference type="PANTHER" id="PTHR43798">
    <property type="entry name" value="MONOACYLGLYCEROL LIPASE"/>
    <property type="match status" value="1"/>
</dbReference>
<gene>
    <name evidence="3" type="ORF">KILIM_044_00550</name>
</gene>
<dbReference type="EMBL" id="BAHD01000044">
    <property type="protein sequence ID" value="GAB96666.1"/>
    <property type="molecule type" value="Genomic_DNA"/>
</dbReference>
<accession>K6WS41</accession>